<feature type="domain" description="Thioredoxin" evidence="5">
    <location>
        <begin position="1"/>
        <end position="108"/>
    </location>
</feature>
<keyword evidence="7" id="KW-1185">Reference proteome</keyword>
<evidence type="ECO:0000313" key="7">
    <source>
        <dbReference type="Proteomes" id="UP000230750"/>
    </source>
</evidence>
<evidence type="ECO:0000259" key="5">
    <source>
        <dbReference type="PROSITE" id="PS51352"/>
    </source>
</evidence>
<dbReference type="InterPro" id="IPR036249">
    <property type="entry name" value="Thioredoxin-like_sf"/>
</dbReference>
<evidence type="ECO:0000256" key="2">
    <source>
        <dbReference type="PIRNR" id="PIRNR000077"/>
    </source>
</evidence>
<dbReference type="PIRSF" id="PIRSF000077">
    <property type="entry name" value="Thioredoxin"/>
    <property type="match status" value="1"/>
</dbReference>
<dbReference type="SUPFAM" id="SSF52833">
    <property type="entry name" value="Thioredoxin-like"/>
    <property type="match status" value="1"/>
</dbReference>
<dbReference type="GO" id="GO:0015035">
    <property type="term" value="F:protein-disulfide reductase activity"/>
    <property type="evidence" value="ECO:0007669"/>
    <property type="project" value="InterPro"/>
</dbReference>
<dbReference type="PANTHER" id="PTHR46115">
    <property type="entry name" value="THIOREDOXIN-LIKE PROTEIN 1"/>
    <property type="match status" value="1"/>
</dbReference>
<evidence type="ECO:0000256" key="3">
    <source>
        <dbReference type="PIRSR" id="PIRSR000077-1"/>
    </source>
</evidence>
<proteinExistence type="inferred from homology"/>
<feature type="active site" description="Nucleophile" evidence="3">
    <location>
        <position position="38"/>
    </location>
</feature>
<evidence type="ECO:0000256" key="4">
    <source>
        <dbReference type="PIRSR" id="PIRSR000077-4"/>
    </source>
</evidence>
<dbReference type="STRING" id="307972.A0A2G8JR79"/>
<dbReference type="Gene3D" id="3.40.30.10">
    <property type="entry name" value="Glutaredoxin"/>
    <property type="match status" value="1"/>
</dbReference>
<dbReference type="PROSITE" id="PS51352">
    <property type="entry name" value="THIOREDOXIN_2"/>
    <property type="match status" value="1"/>
</dbReference>
<sequence length="108" mass="11983">MAETVEQSTNNAELDAALKEAGDKLVIVDFYAEWCGPCKRIAPDIKKLAEEHTDVVFLKVDVDEAEDVAAAKGIEAMPTFHFYKSGDKVVEFTGANLEQLKKHLDELK</sequence>
<comment type="similarity">
    <text evidence="2">Belongs to the thioredoxin family.</text>
</comment>
<dbReference type="PROSITE" id="PS00194">
    <property type="entry name" value="THIOREDOXIN_1"/>
    <property type="match status" value="1"/>
</dbReference>
<feature type="site" description="Deprotonates C-terminal active site Cys" evidence="3">
    <location>
        <position position="29"/>
    </location>
</feature>
<protein>
    <recommendedName>
        <fullName evidence="2">Thioredoxin</fullName>
    </recommendedName>
</protein>
<dbReference type="InterPro" id="IPR013766">
    <property type="entry name" value="Thioredoxin_domain"/>
</dbReference>
<evidence type="ECO:0000313" key="6">
    <source>
        <dbReference type="EMBL" id="PIK38218.1"/>
    </source>
</evidence>
<feature type="site" description="Contributes to redox potential value" evidence="3">
    <location>
        <position position="36"/>
    </location>
</feature>
<dbReference type="Pfam" id="PF00085">
    <property type="entry name" value="Thioredoxin"/>
    <property type="match status" value="1"/>
</dbReference>
<name>A0A2G8JR79_STIJA</name>
<dbReference type="OrthoDB" id="2121326at2759"/>
<dbReference type="InterPro" id="IPR005746">
    <property type="entry name" value="Thioredoxin"/>
</dbReference>
<reference evidence="6 7" key="1">
    <citation type="journal article" date="2017" name="PLoS Biol.">
        <title>The sea cucumber genome provides insights into morphological evolution and visceral regeneration.</title>
        <authorList>
            <person name="Zhang X."/>
            <person name="Sun L."/>
            <person name="Yuan J."/>
            <person name="Sun Y."/>
            <person name="Gao Y."/>
            <person name="Zhang L."/>
            <person name="Li S."/>
            <person name="Dai H."/>
            <person name="Hamel J.F."/>
            <person name="Liu C."/>
            <person name="Yu Y."/>
            <person name="Liu S."/>
            <person name="Lin W."/>
            <person name="Guo K."/>
            <person name="Jin S."/>
            <person name="Xu P."/>
            <person name="Storey K.B."/>
            <person name="Huan P."/>
            <person name="Zhang T."/>
            <person name="Zhou Y."/>
            <person name="Zhang J."/>
            <person name="Lin C."/>
            <person name="Li X."/>
            <person name="Xing L."/>
            <person name="Huo D."/>
            <person name="Sun M."/>
            <person name="Wang L."/>
            <person name="Mercier A."/>
            <person name="Li F."/>
            <person name="Yang H."/>
            <person name="Xiang J."/>
        </authorList>
    </citation>
    <scope>NUCLEOTIDE SEQUENCE [LARGE SCALE GENOMIC DNA]</scope>
    <source>
        <strain evidence="6">Shaxun</strain>
        <tissue evidence="6">Muscle</tissue>
    </source>
</reference>
<feature type="site" description="Contributes to redox potential value" evidence="3">
    <location>
        <position position="37"/>
    </location>
</feature>
<dbReference type="FunFam" id="3.40.30.10:FF:000245">
    <property type="entry name" value="Thioredoxin"/>
    <property type="match status" value="1"/>
</dbReference>
<feature type="active site" description="Nucleophile" evidence="3">
    <location>
        <position position="35"/>
    </location>
</feature>
<dbReference type="InterPro" id="IPR017937">
    <property type="entry name" value="Thioredoxin_CS"/>
</dbReference>
<dbReference type="PRINTS" id="PR00421">
    <property type="entry name" value="THIOREDOXIN"/>
</dbReference>
<evidence type="ECO:0000256" key="1">
    <source>
        <dbReference type="ARBA" id="ARBA00023157"/>
    </source>
</evidence>
<keyword evidence="4" id="KW-0676">Redox-active center</keyword>
<dbReference type="AlphaFoldDB" id="A0A2G8JR79"/>
<feature type="disulfide bond" description="Redox-active" evidence="4">
    <location>
        <begin position="35"/>
        <end position="38"/>
    </location>
</feature>
<dbReference type="EMBL" id="MRZV01001386">
    <property type="protein sequence ID" value="PIK38218.1"/>
    <property type="molecule type" value="Genomic_DNA"/>
</dbReference>
<comment type="caution">
    <text evidence="6">The sequence shown here is derived from an EMBL/GenBank/DDBJ whole genome shotgun (WGS) entry which is preliminary data.</text>
</comment>
<organism evidence="6 7">
    <name type="scientific">Stichopus japonicus</name>
    <name type="common">Sea cucumber</name>
    <dbReference type="NCBI Taxonomy" id="307972"/>
    <lineage>
        <taxon>Eukaryota</taxon>
        <taxon>Metazoa</taxon>
        <taxon>Echinodermata</taxon>
        <taxon>Eleutherozoa</taxon>
        <taxon>Echinozoa</taxon>
        <taxon>Holothuroidea</taxon>
        <taxon>Aspidochirotacea</taxon>
        <taxon>Aspidochirotida</taxon>
        <taxon>Stichopodidae</taxon>
        <taxon>Apostichopus</taxon>
    </lineage>
</organism>
<dbReference type="CDD" id="cd02947">
    <property type="entry name" value="TRX_family"/>
    <property type="match status" value="1"/>
</dbReference>
<keyword evidence="1 4" id="KW-1015">Disulfide bond</keyword>
<dbReference type="Proteomes" id="UP000230750">
    <property type="component" value="Unassembled WGS sequence"/>
</dbReference>
<accession>A0A2G8JR79</accession>
<gene>
    <name evidence="6" type="ORF">BSL78_24942</name>
</gene>